<dbReference type="OrthoDB" id="1998825at2"/>
<gene>
    <name evidence="3" type="ORF">SG0102_13480</name>
</gene>
<keyword evidence="4" id="KW-1185">Reference proteome</keyword>
<evidence type="ECO:0000259" key="2">
    <source>
        <dbReference type="Pfam" id="PF18013"/>
    </source>
</evidence>
<feature type="region of interest" description="Disordered" evidence="1">
    <location>
        <begin position="188"/>
        <end position="209"/>
    </location>
</feature>
<name>A0A3G9JU23_9FIRM</name>
<dbReference type="Gene3D" id="1.10.530.10">
    <property type="match status" value="1"/>
</dbReference>
<protein>
    <recommendedName>
        <fullName evidence="2">Phage tail lysozyme domain-containing protein</fullName>
    </recommendedName>
</protein>
<proteinExistence type="predicted"/>
<accession>A0A3G9JU23</accession>
<dbReference type="InterPro" id="IPR041219">
    <property type="entry name" value="Phage_lysozyme2"/>
</dbReference>
<dbReference type="Gene3D" id="2.30.30.40">
    <property type="entry name" value="SH3 Domains"/>
    <property type="match status" value="1"/>
</dbReference>
<sequence length="279" mass="30963">MKKKQMKFIVSLLTMVLCITALSLKPWHVKALSVSEDEVYNLLTGTYGFSSAQASGIMASIRAESDFIVNAEDRGGSFGLMQWTGNRKAALYSYASEHGMDVNTTSTQLAYMYYELQSSEKTAYNQLIGCDNTSDGAYNAGYRFCYYYERPKNKESRSTKRAAMARDTYFASYANGQNAAGTIEAPAATDPTTSEQTQSSAPVTNTKVTSKKKAKFKRGAYKLKMTMSVRAKASNKGRVVGYLSKGKRIYVKSVKNVKWGKITYRGKSSYVSLNYAKKL</sequence>
<organism evidence="3 4">
    <name type="scientific">Intestinibaculum porci</name>
    <dbReference type="NCBI Taxonomy" id="2487118"/>
    <lineage>
        <taxon>Bacteria</taxon>
        <taxon>Bacillati</taxon>
        <taxon>Bacillota</taxon>
        <taxon>Erysipelotrichia</taxon>
        <taxon>Erysipelotrichales</taxon>
        <taxon>Erysipelotrichaceae</taxon>
        <taxon>Intestinibaculum</taxon>
    </lineage>
</organism>
<evidence type="ECO:0000313" key="3">
    <source>
        <dbReference type="EMBL" id="BBH26414.1"/>
    </source>
</evidence>
<feature type="domain" description="Phage tail lysozyme" evidence="2">
    <location>
        <begin position="38"/>
        <end position="169"/>
    </location>
</feature>
<dbReference type="EMBL" id="AP019309">
    <property type="protein sequence ID" value="BBH26414.1"/>
    <property type="molecule type" value="Genomic_DNA"/>
</dbReference>
<dbReference type="Pfam" id="PF18013">
    <property type="entry name" value="Phage_lysozyme2"/>
    <property type="match status" value="1"/>
</dbReference>
<dbReference type="KEGG" id="ebm:SG0102_13480"/>
<feature type="compositionally biased region" description="Polar residues" evidence="1">
    <location>
        <begin position="190"/>
        <end position="203"/>
    </location>
</feature>
<dbReference type="Proteomes" id="UP000268059">
    <property type="component" value="Chromosome"/>
</dbReference>
<dbReference type="InParanoid" id="A0A3G9JU23"/>
<reference evidence="3 4" key="1">
    <citation type="submission" date="2018-11" db="EMBL/GenBank/DDBJ databases">
        <title>Novel Erysipelotrichaceae bacterium isolated from small intestine of a swine.</title>
        <authorList>
            <person name="Kim J.S."/>
            <person name="Choe H."/>
            <person name="Lee Y.R."/>
            <person name="Kim K.M."/>
            <person name="Park D.S."/>
        </authorList>
    </citation>
    <scope>NUCLEOTIDE SEQUENCE [LARGE SCALE GENOMIC DNA]</scope>
    <source>
        <strain evidence="3 4">SG0102</strain>
    </source>
</reference>
<dbReference type="RefSeq" id="WP_125119285.1">
    <property type="nucleotide sequence ID" value="NZ_AP019309.1"/>
</dbReference>
<evidence type="ECO:0000313" key="4">
    <source>
        <dbReference type="Proteomes" id="UP000268059"/>
    </source>
</evidence>
<dbReference type="AlphaFoldDB" id="A0A3G9JU23"/>
<evidence type="ECO:0000256" key="1">
    <source>
        <dbReference type="SAM" id="MobiDB-lite"/>
    </source>
</evidence>